<comment type="caution">
    <text evidence="2">The sequence shown here is derived from an EMBL/GenBank/DDBJ whole genome shotgun (WGS) entry which is preliminary data.</text>
</comment>
<feature type="transmembrane region" description="Helical" evidence="1">
    <location>
        <begin position="305"/>
        <end position="327"/>
    </location>
</feature>
<feature type="transmembrane region" description="Helical" evidence="1">
    <location>
        <begin position="66"/>
        <end position="84"/>
    </location>
</feature>
<evidence type="ECO:0008006" key="4">
    <source>
        <dbReference type="Google" id="ProtNLM"/>
    </source>
</evidence>
<gene>
    <name evidence="2" type="ORF">HHL11_23490</name>
</gene>
<feature type="transmembrane region" description="Helical" evidence="1">
    <location>
        <begin position="220"/>
        <end position="240"/>
    </location>
</feature>
<keyword evidence="1" id="KW-0812">Transmembrane</keyword>
<name>A0A848H8D1_9BURK</name>
<feature type="transmembrane region" description="Helical" evidence="1">
    <location>
        <begin position="191"/>
        <end position="208"/>
    </location>
</feature>
<protein>
    <recommendedName>
        <fullName evidence="4">GDT1 family protein</fullName>
    </recommendedName>
</protein>
<accession>A0A848H8D1</accession>
<feature type="transmembrane region" description="Helical" evidence="1">
    <location>
        <begin position="157"/>
        <end position="179"/>
    </location>
</feature>
<dbReference type="EMBL" id="JABBFX010000002">
    <property type="protein sequence ID" value="NML46727.1"/>
    <property type="molecule type" value="Genomic_DNA"/>
</dbReference>
<sequence length="341" mass="34634">MSLWSSSAPTVLASFLASMVEFVEALTIVLAVGLTRGWKPALAGTASGLAVLGALLLVLGPSLSAIPLPVLQLAVGVLLLLFGLRWLRKAILRSAGVIPLHDESQVFTQQSASLRGSQPTGKGTLDSIAFLSAFKAVVLEGVEVVFVVLAFGVRGGLLLPAAAGALLALLLVVALGVLLHKPLTRVPENTLKFGVGLLLTAFGSYWVGEGIGIGWPWSDATILALIAVFLAVASGLTQLCRRAAANAPVKDASSAGSPSPAKARSGVLMEIGGELLGLFIDDLPLALGTVGWIAVLGVVQARGAASSTAMGVLIVAGLVAVLAGSAWRRAAAPRAPKASLV</sequence>
<keyword evidence="1" id="KW-1133">Transmembrane helix</keyword>
<feature type="transmembrane region" description="Helical" evidence="1">
    <location>
        <begin position="41"/>
        <end position="60"/>
    </location>
</feature>
<keyword evidence="3" id="KW-1185">Reference proteome</keyword>
<proteinExistence type="predicted"/>
<feature type="transmembrane region" description="Helical" evidence="1">
    <location>
        <begin position="275"/>
        <end position="299"/>
    </location>
</feature>
<feature type="transmembrane region" description="Helical" evidence="1">
    <location>
        <begin position="128"/>
        <end position="151"/>
    </location>
</feature>
<dbReference type="AlphaFoldDB" id="A0A848H8D1"/>
<evidence type="ECO:0000313" key="3">
    <source>
        <dbReference type="Proteomes" id="UP000541185"/>
    </source>
</evidence>
<keyword evidence="1" id="KW-0472">Membrane</keyword>
<dbReference type="RefSeq" id="WP_169420973.1">
    <property type="nucleotide sequence ID" value="NZ_JABBFX010000002.1"/>
</dbReference>
<feature type="transmembrane region" description="Helical" evidence="1">
    <location>
        <begin position="12"/>
        <end position="34"/>
    </location>
</feature>
<organism evidence="2 3">
    <name type="scientific">Ramlibacter agri</name>
    <dbReference type="NCBI Taxonomy" id="2728837"/>
    <lineage>
        <taxon>Bacteria</taxon>
        <taxon>Pseudomonadati</taxon>
        <taxon>Pseudomonadota</taxon>
        <taxon>Betaproteobacteria</taxon>
        <taxon>Burkholderiales</taxon>
        <taxon>Comamonadaceae</taxon>
        <taxon>Ramlibacter</taxon>
    </lineage>
</organism>
<dbReference type="Proteomes" id="UP000541185">
    <property type="component" value="Unassembled WGS sequence"/>
</dbReference>
<evidence type="ECO:0000256" key="1">
    <source>
        <dbReference type="SAM" id="Phobius"/>
    </source>
</evidence>
<reference evidence="2 3" key="1">
    <citation type="submission" date="2020-04" db="EMBL/GenBank/DDBJ databases">
        <title>Ramlibacter sp. G-1-2-2 isolated from soil.</title>
        <authorList>
            <person name="Dahal R.H."/>
        </authorList>
    </citation>
    <scope>NUCLEOTIDE SEQUENCE [LARGE SCALE GENOMIC DNA]</scope>
    <source>
        <strain evidence="2 3">G-1-2-2</strain>
    </source>
</reference>
<evidence type="ECO:0000313" key="2">
    <source>
        <dbReference type="EMBL" id="NML46727.1"/>
    </source>
</evidence>